<dbReference type="SUPFAM" id="SSF55961">
    <property type="entry name" value="Bet v1-like"/>
    <property type="match status" value="1"/>
</dbReference>
<dbReference type="Gene3D" id="3.30.530.20">
    <property type="match status" value="1"/>
</dbReference>
<dbReference type="Proteomes" id="UP001054252">
    <property type="component" value="Unassembled WGS sequence"/>
</dbReference>
<dbReference type="Pfam" id="PF03364">
    <property type="entry name" value="Polyketide_cyc"/>
    <property type="match status" value="1"/>
</dbReference>
<dbReference type="PANTHER" id="PTHR34060">
    <property type="entry name" value="POLYKETIDE CYCLASE / DEHYDRASE AND LIPID TRANSPORT PROTEIN"/>
    <property type="match status" value="1"/>
</dbReference>
<feature type="domain" description="Coenzyme Q-binding protein COQ10 START" evidence="1">
    <location>
        <begin position="109"/>
        <end position="257"/>
    </location>
</feature>
<gene>
    <name evidence="2" type="ORF">SLEP1_g4512</name>
</gene>
<evidence type="ECO:0000313" key="3">
    <source>
        <dbReference type="Proteomes" id="UP001054252"/>
    </source>
</evidence>
<proteinExistence type="predicted"/>
<dbReference type="CDD" id="cd08866">
    <property type="entry name" value="SRPBCC_11"/>
    <property type="match status" value="1"/>
</dbReference>
<evidence type="ECO:0000259" key="1">
    <source>
        <dbReference type="Pfam" id="PF03364"/>
    </source>
</evidence>
<dbReference type="PANTHER" id="PTHR34060:SF1">
    <property type="entry name" value="POLYKETIDE CYCLASE _ DEHYDRASE AND LIPID TRANSPORT PROTEIN"/>
    <property type="match status" value="1"/>
</dbReference>
<name>A0AAV5HXU0_9ROSI</name>
<keyword evidence="3" id="KW-1185">Reference proteome</keyword>
<dbReference type="EMBL" id="BPVZ01000004">
    <property type="protein sequence ID" value="GKU90527.1"/>
    <property type="molecule type" value="Genomic_DNA"/>
</dbReference>
<organism evidence="2 3">
    <name type="scientific">Rubroshorea leprosula</name>
    <dbReference type="NCBI Taxonomy" id="152421"/>
    <lineage>
        <taxon>Eukaryota</taxon>
        <taxon>Viridiplantae</taxon>
        <taxon>Streptophyta</taxon>
        <taxon>Embryophyta</taxon>
        <taxon>Tracheophyta</taxon>
        <taxon>Spermatophyta</taxon>
        <taxon>Magnoliopsida</taxon>
        <taxon>eudicotyledons</taxon>
        <taxon>Gunneridae</taxon>
        <taxon>Pentapetalae</taxon>
        <taxon>rosids</taxon>
        <taxon>malvids</taxon>
        <taxon>Malvales</taxon>
        <taxon>Dipterocarpaceae</taxon>
        <taxon>Rubroshorea</taxon>
    </lineage>
</organism>
<evidence type="ECO:0000313" key="2">
    <source>
        <dbReference type="EMBL" id="GKU90527.1"/>
    </source>
</evidence>
<dbReference type="InterPro" id="IPR005031">
    <property type="entry name" value="COQ10_START"/>
</dbReference>
<protein>
    <recommendedName>
        <fullName evidence="1">Coenzyme Q-binding protein COQ10 START domain-containing protein</fullName>
    </recommendedName>
</protein>
<accession>A0AAV5HXU0</accession>
<dbReference type="InterPro" id="IPR023393">
    <property type="entry name" value="START-like_dom_sf"/>
</dbReference>
<dbReference type="AlphaFoldDB" id="A0AAV5HXU0"/>
<comment type="caution">
    <text evidence="2">The sequence shown here is derived from an EMBL/GenBank/DDBJ whole genome shotgun (WGS) entry which is preliminary data.</text>
</comment>
<reference evidence="2 3" key="1">
    <citation type="journal article" date="2021" name="Commun. Biol.">
        <title>The genome of Shorea leprosula (Dipterocarpaceae) highlights the ecological relevance of drought in aseasonal tropical rainforests.</title>
        <authorList>
            <person name="Ng K.K.S."/>
            <person name="Kobayashi M.J."/>
            <person name="Fawcett J.A."/>
            <person name="Hatakeyama M."/>
            <person name="Paape T."/>
            <person name="Ng C.H."/>
            <person name="Ang C.C."/>
            <person name="Tnah L.H."/>
            <person name="Lee C.T."/>
            <person name="Nishiyama T."/>
            <person name="Sese J."/>
            <person name="O'Brien M.J."/>
            <person name="Copetti D."/>
            <person name="Mohd Noor M.I."/>
            <person name="Ong R.C."/>
            <person name="Putra M."/>
            <person name="Sireger I.Z."/>
            <person name="Indrioko S."/>
            <person name="Kosugi Y."/>
            <person name="Izuno A."/>
            <person name="Isagi Y."/>
            <person name="Lee S.L."/>
            <person name="Shimizu K.K."/>
        </authorList>
    </citation>
    <scope>NUCLEOTIDE SEQUENCE [LARGE SCALE GENOMIC DNA]</scope>
    <source>
        <strain evidence="2">214</strain>
    </source>
</reference>
<sequence length="273" mass="30491">MLAYPLPLSSAASSVAIAPLPSRFLNPISNKIIPSLIPSPPKFIISDFRPSPFCSNSDFTPLDSKDDDDGYYVLDKEPESTETLSGDGVCIEIKRIGRNFRKIRSKVGIDASLDTVWNIMTDYEKLADIIPGLVVSKLVEKKGNSARLYQIAQQNLPLGLKFNAKVVLDCYEKDLEISPFGKKRDIEFKMVEGDFQCFEGKWSIEQLNGGQCKDSEASFDQNFQTSLSYAVDVKPKLWLPVHLIEGRICREIKTNLTSIGEEAKKVFGTLRSL</sequence>